<reference evidence="3 4" key="1">
    <citation type="submission" date="2024-02" db="EMBL/GenBank/DDBJ databases">
        <authorList>
            <person name="Daric V."/>
            <person name="Darras S."/>
        </authorList>
    </citation>
    <scope>NUCLEOTIDE SEQUENCE [LARGE SCALE GENOMIC DNA]</scope>
</reference>
<evidence type="ECO:0000313" key="3">
    <source>
        <dbReference type="EMBL" id="CAK8671842.1"/>
    </source>
</evidence>
<evidence type="ECO:0000256" key="1">
    <source>
        <dbReference type="ARBA" id="ARBA00023002"/>
    </source>
</evidence>
<evidence type="ECO:0000256" key="2">
    <source>
        <dbReference type="SAM" id="SignalP"/>
    </source>
</evidence>
<dbReference type="SUPFAM" id="SSF51735">
    <property type="entry name" value="NAD(P)-binding Rossmann-fold domains"/>
    <property type="match status" value="1"/>
</dbReference>
<feature type="signal peptide" evidence="2">
    <location>
        <begin position="1"/>
        <end position="25"/>
    </location>
</feature>
<organism evidence="3 4">
    <name type="scientific">Clavelina lepadiformis</name>
    <name type="common">Light-bulb sea squirt</name>
    <name type="synonym">Ascidia lepadiformis</name>
    <dbReference type="NCBI Taxonomy" id="159417"/>
    <lineage>
        <taxon>Eukaryota</taxon>
        <taxon>Metazoa</taxon>
        <taxon>Chordata</taxon>
        <taxon>Tunicata</taxon>
        <taxon>Ascidiacea</taxon>
        <taxon>Aplousobranchia</taxon>
        <taxon>Clavelinidae</taxon>
        <taxon>Clavelina</taxon>
    </lineage>
</organism>
<dbReference type="PANTHER" id="PTHR43157">
    <property type="entry name" value="PHOSPHATIDYLINOSITOL-GLYCAN BIOSYNTHESIS CLASS F PROTEIN-RELATED"/>
    <property type="match status" value="1"/>
</dbReference>
<dbReference type="Gene3D" id="3.40.50.720">
    <property type="entry name" value="NAD(P)-binding Rossmann-like Domain"/>
    <property type="match status" value="1"/>
</dbReference>
<name>A0ABP0F0N9_CLALP</name>
<protein>
    <submittedName>
        <fullName evidence="3">Uncharacterized protein</fullName>
    </submittedName>
</protein>
<dbReference type="InterPro" id="IPR002347">
    <property type="entry name" value="SDR_fam"/>
</dbReference>
<comment type="caution">
    <text evidence="3">The sequence shown here is derived from an EMBL/GenBank/DDBJ whole genome shotgun (WGS) entry which is preliminary data.</text>
</comment>
<keyword evidence="4" id="KW-1185">Reference proteome</keyword>
<dbReference type="Proteomes" id="UP001642483">
    <property type="component" value="Unassembled WGS sequence"/>
</dbReference>
<gene>
    <name evidence="3" type="ORF">CVLEPA_LOCUS874</name>
</gene>
<feature type="chain" id="PRO_5045831754" evidence="2">
    <location>
        <begin position="26"/>
        <end position="127"/>
    </location>
</feature>
<dbReference type="PANTHER" id="PTHR43157:SF31">
    <property type="entry name" value="PHOSPHATIDYLINOSITOL-GLYCAN BIOSYNTHESIS CLASS F PROTEIN"/>
    <property type="match status" value="1"/>
</dbReference>
<evidence type="ECO:0000313" key="4">
    <source>
        <dbReference type="Proteomes" id="UP001642483"/>
    </source>
</evidence>
<dbReference type="InterPro" id="IPR036291">
    <property type="entry name" value="NAD(P)-bd_dom_sf"/>
</dbReference>
<keyword evidence="1" id="KW-0560">Oxidoreductase</keyword>
<proteinExistence type="predicted"/>
<keyword evidence="2" id="KW-0732">Signal</keyword>
<accession>A0ABP0F0N9</accession>
<dbReference type="Pfam" id="PF00106">
    <property type="entry name" value="adh_short"/>
    <property type="match status" value="1"/>
</dbReference>
<dbReference type="EMBL" id="CAWYQH010000001">
    <property type="protein sequence ID" value="CAK8671842.1"/>
    <property type="molecule type" value="Genomic_DNA"/>
</dbReference>
<sequence>MLVEFLVGLVLLVTAVHLYVKSTWSRVTENVNLSGKTVIITGANSGVGQALAIEFARRNTRVILACRSAIRGEGARQNVLAEADRDDDGEVVFRHLDLSSLESVRKFAANTLETEPRYLKIYLSCSW</sequence>